<dbReference type="PANTHER" id="PTHR43133">
    <property type="entry name" value="RNA POLYMERASE ECF-TYPE SIGMA FACTO"/>
    <property type="match status" value="1"/>
</dbReference>
<dbReference type="InterPro" id="IPR013324">
    <property type="entry name" value="RNA_pol_sigma_r3/r4-like"/>
</dbReference>
<dbReference type="Pfam" id="PF08281">
    <property type="entry name" value="Sigma70_r4_2"/>
    <property type="match status" value="1"/>
</dbReference>
<dbReference type="SUPFAM" id="SSF88659">
    <property type="entry name" value="Sigma3 and sigma4 domains of RNA polymerase sigma factors"/>
    <property type="match status" value="1"/>
</dbReference>
<evidence type="ECO:0000259" key="6">
    <source>
        <dbReference type="Pfam" id="PF08281"/>
    </source>
</evidence>
<feature type="domain" description="RNA polymerase sigma factor 70 region 4 type 2" evidence="6">
    <location>
        <begin position="122"/>
        <end position="172"/>
    </location>
</feature>
<dbReference type="InterPro" id="IPR036388">
    <property type="entry name" value="WH-like_DNA-bd_sf"/>
</dbReference>
<dbReference type="PANTHER" id="PTHR43133:SF60">
    <property type="entry name" value="RNA POLYMERASE SIGMA FACTOR SIGV"/>
    <property type="match status" value="1"/>
</dbReference>
<evidence type="ECO:0000313" key="8">
    <source>
        <dbReference type="Proteomes" id="UP001302349"/>
    </source>
</evidence>
<evidence type="ECO:0000259" key="5">
    <source>
        <dbReference type="Pfam" id="PF04542"/>
    </source>
</evidence>
<feature type="domain" description="RNA polymerase sigma-70 region 2" evidence="5">
    <location>
        <begin position="22"/>
        <end position="89"/>
    </location>
</feature>
<sequence length="182" mass="21462">MELDEHALIEQAKQDPKRFGPIYEKYHEPIFRFVYARIGQLEASKDVTSSVFYKALANLKKYQVRGLSFSSWLYRIALNECYDFFRSGKKHRTVALDDYMGVNLLEELQFGDSEQEVWMNSLPVLLESLEPKDLELIEMRFFEGKSFKEAADILDITENNAKTRSYRLLEKMRKEVKKLVVK</sequence>
<reference evidence="7 8" key="1">
    <citation type="journal article" date="2023" name="Microbiol. Resour. Announc.">
        <title>Complete Genome Sequence of Imperialibacter roseus strain P4T.</title>
        <authorList>
            <person name="Tizabi D.R."/>
            <person name="Bachvaroff T."/>
            <person name="Hill R.T."/>
        </authorList>
    </citation>
    <scope>NUCLEOTIDE SEQUENCE [LARGE SCALE GENOMIC DNA]</scope>
    <source>
        <strain evidence="7 8">P4T</strain>
    </source>
</reference>
<gene>
    <name evidence="7" type="ORF">RT717_24155</name>
</gene>
<dbReference type="InterPro" id="IPR013249">
    <property type="entry name" value="RNA_pol_sigma70_r4_t2"/>
</dbReference>
<dbReference type="CDD" id="cd06171">
    <property type="entry name" value="Sigma70_r4"/>
    <property type="match status" value="1"/>
</dbReference>
<accession>A0ABZ0INY5</accession>
<dbReference type="Proteomes" id="UP001302349">
    <property type="component" value="Chromosome"/>
</dbReference>
<dbReference type="InterPro" id="IPR014284">
    <property type="entry name" value="RNA_pol_sigma-70_dom"/>
</dbReference>
<dbReference type="InterPro" id="IPR007627">
    <property type="entry name" value="RNA_pol_sigma70_r2"/>
</dbReference>
<keyword evidence="3" id="KW-0731">Sigma factor</keyword>
<evidence type="ECO:0000256" key="3">
    <source>
        <dbReference type="ARBA" id="ARBA00023082"/>
    </source>
</evidence>
<evidence type="ECO:0000256" key="2">
    <source>
        <dbReference type="ARBA" id="ARBA00023015"/>
    </source>
</evidence>
<name>A0ABZ0INY5_9BACT</name>
<dbReference type="EMBL" id="CP136051">
    <property type="protein sequence ID" value="WOK06174.1"/>
    <property type="molecule type" value="Genomic_DNA"/>
</dbReference>
<dbReference type="NCBIfam" id="TIGR02937">
    <property type="entry name" value="sigma70-ECF"/>
    <property type="match status" value="1"/>
</dbReference>
<evidence type="ECO:0000256" key="1">
    <source>
        <dbReference type="ARBA" id="ARBA00010641"/>
    </source>
</evidence>
<dbReference type="InterPro" id="IPR013325">
    <property type="entry name" value="RNA_pol_sigma_r2"/>
</dbReference>
<dbReference type="Gene3D" id="1.10.1740.10">
    <property type="match status" value="1"/>
</dbReference>
<proteinExistence type="inferred from homology"/>
<organism evidence="7 8">
    <name type="scientific">Imperialibacter roseus</name>
    <dbReference type="NCBI Taxonomy" id="1324217"/>
    <lineage>
        <taxon>Bacteria</taxon>
        <taxon>Pseudomonadati</taxon>
        <taxon>Bacteroidota</taxon>
        <taxon>Cytophagia</taxon>
        <taxon>Cytophagales</taxon>
        <taxon>Flammeovirgaceae</taxon>
        <taxon>Imperialibacter</taxon>
    </lineage>
</organism>
<evidence type="ECO:0000313" key="7">
    <source>
        <dbReference type="EMBL" id="WOK06174.1"/>
    </source>
</evidence>
<dbReference type="Pfam" id="PF04542">
    <property type="entry name" value="Sigma70_r2"/>
    <property type="match status" value="1"/>
</dbReference>
<protein>
    <submittedName>
        <fullName evidence="7">RNA polymerase sigma factor</fullName>
    </submittedName>
</protein>
<dbReference type="RefSeq" id="WP_317488908.1">
    <property type="nucleotide sequence ID" value="NZ_CP136051.1"/>
</dbReference>
<comment type="similarity">
    <text evidence="1">Belongs to the sigma-70 factor family. ECF subfamily.</text>
</comment>
<evidence type="ECO:0000256" key="4">
    <source>
        <dbReference type="ARBA" id="ARBA00023163"/>
    </source>
</evidence>
<keyword evidence="8" id="KW-1185">Reference proteome</keyword>
<dbReference type="SUPFAM" id="SSF88946">
    <property type="entry name" value="Sigma2 domain of RNA polymerase sigma factors"/>
    <property type="match status" value="1"/>
</dbReference>
<dbReference type="Gene3D" id="1.10.10.10">
    <property type="entry name" value="Winged helix-like DNA-binding domain superfamily/Winged helix DNA-binding domain"/>
    <property type="match status" value="1"/>
</dbReference>
<keyword evidence="4" id="KW-0804">Transcription</keyword>
<keyword evidence="2" id="KW-0805">Transcription regulation</keyword>
<dbReference type="InterPro" id="IPR039425">
    <property type="entry name" value="RNA_pol_sigma-70-like"/>
</dbReference>